<gene>
    <name evidence="1" type="ORF">GH975_00375</name>
</gene>
<dbReference type="EMBL" id="CP045871">
    <property type="protein sequence ID" value="QGG79090.1"/>
    <property type="molecule type" value="Genomic_DNA"/>
</dbReference>
<evidence type="ECO:0000313" key="1">
    <source>
        <dbReference type="EMBL" id="QGG79090.1"/>
    </source>
</evidence>
<protein>
    <submittedName>
        <fullName evidence="1">Glycosyltransferase</fullName>
    </submittedName>
</protein>
<dbReference type="RefSeq" id="WP_153712594.1">
    <property type="nucleotide sequence ID" value="NZ_CP045871.1"/>
</dbReference>
<keyword evidence="1" id="KW-0808">Transferase</keyword>
<name>A0A5Q2QB98_9GAMM</name>
<dbReference type="Proteomes" id="UP000388235">
    <property type="component" value="Chromosome"/>
</dbReference>
<organism evidence="1 2">
    <name type="scientific">Litorivicinus lipolyticus</name>
    <dbReference type="NCBI Taxonomy" id="418701"/>
    <lineage>
        <taxon>Bacteria</taxon>
        <taxon>Pseudomonadati</taxon>
        <taxon>Pseudomonadota</taxon>
        <taxon>Gammaproteobacteria</taxon>
        <taxon>Oceanospirillales</taxon>
        <taxon>Litorivicinaceae</taxon>
        <taxon>Litorivicinus</taxon>
    </lineage>
</organism>
<evidence type="ECO:0000313" key="2">
    <source>
        <dbReference type="Proteomes" id="UP000388235"/>
    </source>
</evidence>
<accession>A0A5Q2QB98</accession>
<dbReference type="PANTHER" id="PTHR12526">
    <property type="entry name" value="GLYCOSYLTRANSFERASE"/>
    <property type="match status" value="1"/>
</dbReference>
<dbReference type="OrthoDB" id="9802524at2"/>
<dbReference type="Pfam" id="PF13692">
    <property type="entry name" value="Glyco_trans_1_4"/>
    <property type="match status" value="1"/>
</dbReference>
<dbReference type="KEGG" id="llp:GH975_00375"/>
<dbReference type="Gene3D" id="3.40.50.2000">
    <property type="entry name" value="Glycogen Phosphorylase B"/>
    <property type="match status" value="2"/>
</dbReference>
<keyword evidence="2" id="KW-1185">Reference proteome</keyword>
<dbReference type="AlphaFoldDB" id="A0A5Q2QB98"/>
<reference evidence="1 2" key="1">
    <citation type="submission" date="2019-11" db="EMBL/GenBank/DDBJ databases">
        <authorList>
            <person name="Khan S.A."/>
            <person name="Jeon C.O."/>
            <person name="Chun B.H."/>
        </authorList>
    </citation>
    <scope>NUCLEOTIDE SEQUENCE [LARGE SCALE GENOMIC DNA]</scope>
    <source>
        <strain evidence="1 2">IMCC 1097</strain>
    </source>
</reference>
<dbReference type="SUPFAM" id="SSF53756">
    <property type="entry name" value="UDP-Glycosyltransferase/glycogen phosphorylase"/>
    <property type="match status" value="1"/>
</dbReference>
<sequence>MKVCLVSNHTHPVKLYGGTERVVEWLAEKLSLFGHHVVLVAQPGSDLPGIEVRHATDSKTAQALTLDADIVHYHGWLPDDLNPQKPYLYTLHGNEPDISLLPSITCCISQNHATRHQRTLFAYNGVDPDELDFSSRPDDHLLFFSKIRRRNKGARSAVDLCHAYNQKLTMAGGSRLDLIKVGVFWRSIFDGVTIRGEIGGAQKAQEFRAAKALLFPINWQEPFGLVLIEAMMSGTPVIASRYGSTPELVAREAGAIYDDPHGFVDALEHAVNLNRITVRDYAITNFSASLMAQTYIRIYEQILDGTPPHQLVGSRLITP</sequence>
<proteinExistence type="predicted"/>
<dbReference type="PANTHER" id="PTHR12526:SF595">
    <property type="entry name" value="BLL5217 PROTEIN"/>
    <property type="match status" value="1"/>
</dbReference>
<dbReference type="GO" id="GO:0016740">
    <property type="term" value="F:transferase activity"/>
    <property type="evidence" value="ECO:0007669"/>
    <property type="project" value="UniProtKB-KW"/>
</dbReference>